<keyword evidence="3" id="KW-0547">Nucleotide-binding</keyword>
<dbReference type="PANTHER" id="PTHR43394">
    <property type="entry name" value="ATP-DEPENDENT PERMEASE MDL1, MITOCHONDRIAL"/>
    <property type="match status" value="1"/>
</dbReference>
<comment type="subcellular location">
    <subcellularLocation>
        <location evidence="1">Cell membrane</location>
        <topology evidence="1">Multi-pass membrane protein</topology>
    </subcellularLocation>
</comment>
<keyword evidence="2 7" id="KW-0812">Transmembrane</keyword>
<dbReference type="InterPro" id="IPR003593">
    <property type="entry name" value="AAA+_ATPase"/>
</dbReference>
<evidence type="ECO:0000256" key="7">
    <source>
        <dbReference type="SAM" id="Phobius"/>
    </source>
</evidence>
<feature type="domain" description="ABC transporter" evidence="8">
    <location>
        <begin position="326"/>
        <end position="531"/>
    </location>
</feature>
<keyword evidence="4" id="KW-0067">ATP-binding</keyword>
<dbReference type="Pfam" id="PF00005">
    <property type="entry name" value="ABC_tran"/>
    <property type="match status" value="1"/>
</dbReference>
<dbReference type="Gene3D" id="3.40.50.300">
    <property type="entry name" value="P-loop containing nucleotide triphosphate hydrolases"/>
    <property type="match status" value="1"/>
</dbReference>
<dbReference type="InterPro" id="IPR011527">
    <property type="entry name" value="ABC1_TM_dom"/>
</dbReference>
<dbReference type="PROSITE" id="PS50893">
    <property type="entry name" value="ABC_TRANSPORTER_2"/>
    <property type="match status" value="1"/>
</dbReference>
<dbReference type="InterPro" id="IPR039421">
    <property type="entry name" value="Type_1_exporter"/>
</dbReference>
<dbReference type="Pfam" id="PF00664">
    <property type="entry name" value="ABC_membrane"/>
    <property type="match status" value="1"/>
</dbReference>
<dbReference type="GO" id="GO:0015421">
    <property type="term" value="F:ABC-type oligopeptide transporter activity"/>
    <property type="evidence" value="ECO:0007669"/>
    <property type="project" value="TreeGrafter"/>
</dbReference>
<evidence type="ECO:0000313" key="11">
    <source>
        <dbReference type="Proteomes" id="UP000288028"/>
    </source>
</evidence>
<dbReference type="SMART" id="SM00382">
    <property type="entry name" value="AAA"/>
    <property type="match status" value="1"/>
</dbReference>
<evidence type="ECO:0000256" key="5">
    <source>
        <dbReference type="ARBA" id="ARBA00022989"/>
    </source>
</evidence>
<dbReference type="PROSITE" id="PS00211">
    <property type="entry name" value="ABC_TRANSPORTER_1"/>
    <property type="match status" value="1"/>
</dbReference>
<dbReference type="PANTHER" id="PTHR43394:SF1">
    <property type="entry name" value="ATP-BINDING CASSETTE SUB-FAMILY B MEMBER 10, MITOCHONDRIAL"/>
    <property type="match status" value="1"/>
</dbReference>
<protein>
    <recommendedName>
        <fullName evidence="12">ABC transporter ATP-binding protein</fullName>
    </recommendedName>
</protein>
<dbReference type="Proteomes" id="UP000288028">
    <property type="component" value="Unassembled WGS sequence"/>
</dbReference>
<gene>
    <name evidence="10" type="ORF">CBF28_07320</name>
</gene>
<dbReference type="EMBL" id="NGKB01000006">
    <property type="protein sequence ID" value="RSU14872.1"/>
    <property type="molecule type" value="Genomic_DNA"/>
</dbReference>
<feature type="domain" description="ABC transmembrane type-1" evidence="9">
    <location>
        <begin position="15"/>
        <end position="294"/>
    </location>
</feature>
<comment type="caution">
    <text evidence="10">The sequence shown here is derived from an EMBL/GenBank/DDBJ whole genome shotgun (WGS) entry which is preliminary data.</text>
</comment>
<evidence type="ECO:0000256" key="4">
    <source>
        <dbReference type="ARBA" id="ARBA00022840"/>
    </source>
</evidence>
<evidence type="ECO:0000256" key="1">
    <source>
        <dbReference type="ARBA" id="ARBA00004651"/>
    </source>
</evidence>
<evidence type="ECO:0000259" key="9">
    <source>
        <dbReference type="PROSITE" id="PS50929"/>
    </source>
</evidence>
<feature type="transmembrane region" description="Helical" evidence="7">
    <location>
        <begin position="127"/>
        <end position="145"/>
    </location>
</feature>
<dbReference type="InterPro" id="IPR003439">
    <property type="entry name" value="ABC_transporter-like_ATP-bd"/>
</dbReference>
<dbReference type="InterPro" id="IPR036640">
    <property type="entry name" value="ABC1_TM_sf"/>
</dbReference>
<dbReference type="InterPro" id="IPR027417">
    <property type="entry name" value="P-loop_NTPase"/>
</dbReference>
<dbReference type="PROSITE" id="PS50929">
    <property type="entry name" value="ABC_TM1F"/>
    <property type="match status" value="1"/>
</dbReference>
<evidence type="ECO:0000256" key="2">
    <source>
        <dbReference type="ARBA" id="ARBA00022692"/>
    </source>
</evidence>
<dbReference type="OrthoDB" id="95687at2"/>
<keyword evidence="6 7" id="KW-0472">Membrane</keyword>
<dbReference type="GO" id="GO:0005886">
    <property type="term" value="C:plasma membrane"/>
    <property type="evidence" value="ECO:0007669"/>
    <property type="project" value="UniProtKB-SubCell"/>
</dbReference>
<dbReference type="RefSeq" id="WP_126793517.1">
    <property type="nucleotide sequence ID" value="NZ_CP060720.1"/>
</dbReference>
<accession>A0A430B3U5</accession>
<dbReference type="CDD" id="cd07346">
    <property type="entry name" value="ABC_6TM_exporters"/>
    <property type="match status" value="1"/>
</dbReference>
<sequence>MKKIILIHWKDNLCVLFFISLVSISSIVSTLMLSSILDALIKFDWNQFLNYTFLLIVANIFLLFFLYFQIKYINKTIQKMSNYLRYQIINRIAKMSPLEFKKQTIGSYTSRLINDTNQIEQIAFEKFYELFAGVITLIFSLVTLFLIHWSLFLLVLVESIFLIQLPRLLNKKLKKATLSVTSQNEVCTSTTTQLLSGYSTFYNFKNSPYFVEKIKKEFLILANKKNSQYHLVALVAVLGGVSNIVGQITAFSMSGYLAFRQIIPIGIIWTVSNLSAKIFNLVGSSSQNISSIQSVAPLFENINNFIFSVNDADHENYPIDKIGSGIILKNTGYSYDKKNFLFRNINYHFQPNGKYAVIGKSGSGKSTLLNILNNNLSDYEGSIVLNDIELNTISKDSVLDFILYIDQNPYILEGSIRENIVLGDCFDDEEIKEVLKQVQLSQFANNLDFSLKESGNNVSGGQRQRIALARGLIRNKKIILLDESTSSLDKETAYEIENLILSMDDITVIMVNHNLTPLIKEKLDGILNLSE</sequence>
<dbReference type="Gene3D" id="1.20.1560.10">
    <property type="entry name" value="ABC transporter type 1, transmembrane domain"/>
    <property type="match status" value="1"/>
</dbReference>
<dbReference type="InterPro" id="IPR017871">
    <property type="entry name" value="ABC_transporter-like_CS"/>
</dbReference>
<dbReference type="GO" id="GO:0005524">
    <property type="term" value="F:ATP binding"/>
    <property type="evidence" value="ECO:0007669"/>
    <property type="project" value="UniProtKB-KW"/>
</dbReference>
<name>A0A430B3U5_9ENTE</name>
<dbReference type="AlphaFoldDB" id="A0A430B3U5"/>
<proteinExistence type="predicted"/>
<keyword evidence="5 7" id="KW-1133">Transmembrane helix</keyword>
<evidence type="ECO:0000313" key="10">
    <source>
        <dbReference type="EMBL" id="RSU14872.1"/>
    </source>
</evidence>
<dbReference type="SUPFAM" id="SSF90123">
    <property type="entry name" value="ABC transporter transmembrane region"/>
    <property type="match status" value="1"/>
</dbReference>
<dbReference type="SUPFAM" id="SSF52540">
    <property type="entry name" value="P-loop containing nucleoside triphosphate hydrolases"/>
    <property type="match status" value="1"/>
</dbReference>
<evidence type="ECO:0000256" key="6">
    <source>
        <dbReference type="ARBA" id="ARBA00023136"/>
    </source>
</evidence>
<evidence type="ECO:0000256" key="3">
    <source>
        <dbReference type="ARBA" id="ARBA00022741"/>
    </source>
</evidence>
<evidence type="ECO:0000259" key="8">
    <source>
        <dbReference type="PROSITE" id="PS50893"/>
    </source>
</evidence>
<keyword evidence="11" id="KW-1185">Reference proteome</keyword>
<dbReference type="GO" id="GO:0016887">
    <property type="term" value="F:ATP hydrolysis activity"/>
    <property type="evidence" value="ECO:0007669"/>
    <property type="project" value="InterPro"/>
</dbReference>
<feature type="transmembrane region" description="Helical" evidence="7">
    <location>
        <begin position="12"/>
        <end position="36"/>
    </location>
</feature>
<feature type="transmembrane region" description="Helical" evidence="7">
    <location>
        <begin position="48"/>
        <end position="70"/>
    </location>
</feature>
<evidence type="ECO:0008006" key="12">
    <source>
        <dbReference type="Google" id="ProtNLM"/>
    </source>
</evidence>
<reference evidence="10 11" key="1">
    <citation type="submission" date="2017-05" db="EMBL/GenBank/DDBJ databases">
        <title>Vagococcus spp. assemblies.</title>
        <authorList>
            <person name="Gulvik C.A."/>
        </authorList>
    </citation>
    <scope>NUCLEOTIDE SEQUENCE [LARGE SCALE GENOMIC DNA]</scope>
    <source>
        <strain evidence="10 11">SS1714</strain>
    </source>
</reference>
<organism evidence="10 11">
    <name type="scientific">Vagococcus carniphilus</name>
    <dbReference type="NCBI Taxonomy" id="218144"/>
    <lineage>
        <taxon>Bacteria</taxon>
        <taxon>Bacillati</taxon>
        <taxon>Bacillota</taxon>
        <taxon>Bacilli</taxon>
        <taxon>Lactobacillales</taxon>
        <taxon>Enterococcaceae</taxon>
        <taxon>Vagococcus</taxon>
    </lineage>
</organism>
<dbReference type="GeneID" id="95579527"/>
<dbReference type="CDD" id="cd03228">
    <property type="entry name" value="ABCC_MRP_Like"/>
    <property type="match status" value="1"/>
</dbReference>